<dbReference type="FunFam" id="3.10.110.10:FF:000011">
    <property type="entry name" value="Ubiquitin-conjugating enzyme E2 L3"/>
    <property type="match status" value="1"/>
</dbReference>
<dbReference type="Pfam" id="PF00179">
    <property type="entry name" value="UQ_con"/>
    <property type="match status" value="1"/>
</dbReference>
<dbReference type="PROSITE" id="PS50127">
    <property type="entry name" value="UBC_2"/>
    <property type="match status" value="1"/>
</dbReference>
<dbReference type="Bgee" id="ENSACAG00000007191">
    <property type="expression patterns" value="Expressed in lung and 13 other cell types or tissues"/>
</dbReference>
<evidence type="ECO:0000313" key="8">
    <source>
        <dbReference type="Ensembl" id="ENSACAP00000007029.3"/>
    </source>
</evidence>
<reference evidence="8" key="2">
    <citation type="submission" date="2025-08" db="UniProtKB">
        <authorList>
            <consortium name="Ensembl"/>
        </authorList>
    </citation>
    <scope>IDENTIFICATION</scope>
</reference>
<sequence>DWFCCAGLINRPEGNLRILPFQELDEIRRLRFRCFRNIEVDPTNVLLWKGLLVPDDPPYNQGAFQVEISFPGDYPLKPPKVTFKTKIYHPNVDESGQVCLPIISPKNWNLSTKTDQVIQELIALVNNPDPDHPLRAELAEEFAINHERFLANAEEHTSKFSEKRPSK</sequence>
<feature type="domain" description="UBC core" evidence="7">
    <location>
        <begin position="15"/>
        <end position="162"/>
    </location>
</feature>
<protein>
    <recommendedName>
        <fullName evidence="2">E2 ubiquitin-conjugating enzyme</fullName>
        <ecNumber evidence="2">2.3.2.23</ecNumber>
    </recommendedName>
</protein>
<evidence type="ECO:0000256" key="5">
    <source>
        <dbReference type="PROSITE-ProRule" id="PRU10133"/>
    </source>
</evidence>
<dbReference type="InterPro" id="IPR023313">
    <property type="entry name" value="UBQ-conjugating_AS"/>
</dbReference>
<dbReference type="SMART" id="SM00212">
    <property type="entry name" value="UBCc"/>
    <property type="match status" value="1"/>
</dbReference>
<dbReference type="HOGENOM" id="CLU_030988_13_3_1"/>
<reference evidence="8" key="3">
    <citation type="submission" date="2025-09" db="UniProtKB">
        <authorList>
            <consortium name="Ensembl"/>
        </authorList>
    </citation>
    <scope>IDENTIFICATION</scope>
</reference>
<evidence type="ECO:0000256" key="6">
    <source>
        <dbReference type="RuleBase" id="RU362109"/>
    </source>
</evidence>
<gene>
    <name evidence="8" type="primary">ube2l6</name>
</gene>
<keyword evidence="4 6" id="KW-0833">Ubl conjugation pathway</keyword>
<dbReference type="PROSITE" id="PS00183">
    <property type="entry name" value="UBC_1"/>
    <property type="match status" value="1"/>
</dbReference>
<keyword evidence="3" id="KW-0808">Transferase</keyword>
<keyword evidence="6" id="KW-0547">Nucleotide-binding</keyword>
<dbReference type="GeneTree" id="ENSGT00940000165322"/>
<name>G1KG86_ANOCA</name>
<comment type="similarity">
    <text evidence="6">Belongs to the ubiquitin-conjugating enzyme family.</text>
</comment>
<evidence type="ECO:0000256" key="4">
    <source>
        <dbReference type="ARBA" id="ARBA00022786"/>
    </source>
</evidence>
<dbReference type="GO" id="GO:0005634">
    <property type="term" value="C:nucleus"/>
    <property type="evidence" value="ECO:0000318"/>
    <property type="project" value="GO_Central"/>
</dbReference>
<evidence type="ECO:0000256" key="1">
    <source>
        <dbReference type="ARBA" id="ARBA00000485"/>
    </source>
</evidence>
<evidence type="ECO:0000259" key="7">
    <source>
        <dbReference type="PROSITE" id="PS50127"/>
    </source>
</evidence>
<evidence type="ECO:0000313" key="9">
    <source>
        <dbReference type="Proteomes" id="UP000001646"/>
    </source>
</evidence>
<dbReference type="InterPro" id="IPR016135">
    <property type="entry name" value="UBQ-conjugating_enzyme/RWD"/>
</dbReference>
<dbReference type="SUPFAM" id="SSF54495">
    <property type="entry name" value="UBC-like"/>
    <property type="match status" value="1"/>
</dbReference>
<dbReference type="CDD" id="cd23801">
    <property type="entry name" value="UBCc_UBE2L3"/>
    <property type="match status" value="1"/>
</dbReference>
<dbReference type="InterPro" id="IPR000608">
    <property type="entry name" value="UBC"/>
</dbReference>
<reference evidence="8 9" key="1">
    <citation type="submission" date="2009-12" db="EMBL/GenBank/DDBJ databases">
        <title>The Genome Sequence of Anolis carolinensis (Green Anole Lizard).</title>
        <authorList>
            <consortium name="The Genome Sequencing Platform"/>
            <person name="Di Palma F."/>
            <person name="Alfoldi J."/>
            <person name="Heiman D."/>
            <person name="Young S."/>
            <person name="Grabherr M."/>
            <person name="Johnson J."/>
            <person name="Lander E.S."/>
            <person name="Lindblad-Toh K."/>
        </authorList>
    </citation>
    <scope>NUCLEOTIDE SEQUENCE [LARGE SCALE GENOMIC DNA]</scope>
    <source>
        <strain evidence="8 9">JBL SC #1</strain>
    </source>
</reference>
<dbReference type="Ensembl" id="ENSACAT00000007181.3">
    <property type="protein sequence ID" value="ENSACAP00000007029.3"/>
    <property type="gene ID" value="ENSACAG00000007191.3"/>
</dbReference>
<organism evidence="8 9">
    <name type="scientific">Anolis carolinensis</name>
    <name type="common">Green anole</name>
    <name type="synonym">American chameleon</name>
    <dbReference type="NCBI Taxonomy" id="28377"/>
    <lineage>
        <taxon>Eukaryota</taxon>
        <taxon>Metazoa</taxon>
        <taxon>Chordata</taxon>
        <taxon>Craniata</taxon>
        <taxon>Vertebrata</taxon>
        <taxon>Euteleostomi</taxon>
        <taxon>Lepidosauria</taxon>
        <taxon>Squamata</taxon>
        <taxon>Bifurcata</taxon>
        <taxon>Unidentata</taxon>
        <taxon>Episquamata</taxon>
        <taxon>Toxicofera</taxon>
        <taxon>Iguania</taxon>
        <taxon>Dactyloidae</taxon>
        <taxon>Anolis</taxon>
    </lineage>
</organism>
<dbReference type="Gene3D" id="3.10.110.10">
    <property type="entry name" value="Ubiquitin Conjugating Enzyme"/>
    <property type="match status" value="1"/>
</dbReference>
<dbReference type="GO" id="GO:0006511">
    <property type="term" value="P:ubiquitin-dependent protein catabolic process"/>
    <property type="evidence" value="ECO:0000318"/>
    <property type="project" value="GO_Central"/>
</dbReference>
<dbReference type="InParanoid" id="G1KG86"/>
<evidence type="ECO:0000256" key="3">
    <source>
        <dbReference type="ARBA" id="ARBA00022679"/>
    </source>
</evidence>
<keyword evidence="9" id="KW-1185">Reference proteome</keyword>
<dbReference type="STRING" id="28377.ENSACAP00000007029"/>
<dbReference type="eggNOG" id="KOG0422">
    <property type="taxonomic scope" value="Eukaryota"/>
</dbReference>
<dbReference type="EC" id="2.3.2.23" evidence="2"/>
<dbReference type="AlphaFoldDB" id="G1KG86"/>
<dbReference type="PANTHER" id="PTHR24068">
    <property type="entry name" value="UBIQUITIN-CONJUGATING ENZYME E2"/>
    <property type="match status" value="1"/>
</dbReference>
<feature type="active site" description="Glycyl thioester intermediate" evidence="5">
    <location>
        <position position="99"/>
    </location>
</feature>
<evidence type="ECO:0000256" key="2">
    <source>
        <dbReference type="ARBA" id="ARBA00012486"/>
    </source>
</evidence>
<comment type="catalytic activity">
    <reaction evidence="1">
        <text>S-ubiquitinyl-[E1 ubiquitin-activating enzyme]-L-cysteine + [E2 ubiquitin-conjugating enzyme]-L-cysteine = [E1 ubiquitin-activating enzyme]-L-cysteine + S-ubiquitinyl-[E2 ubiquitin-conjugating enzyme]-L-cysteine.</text>
        <dbReference type="EC" id="2.3.2.23"/>
    </reaction>
</comment>
<accession>G1KG86</accession>
<keyword evidence="6" id="KW-0067">ATP-binding</keyword>
<dbReference type="Proteomes" id="UP000001646">
    <property type="component" value="Chromosome 1"/>
</dbReference>
<dbReference type="GO" id="GO:0005524">
    <property type="term" value="F:ATP binding"/>
    <property type="evidence" value="ECO:0007669"/>
    <property type="project" value="UniProtKB-UniRule"/>
</dbReference>
<dbReference type="GO" id="GO:0000209">
    <property type="term" value="P:protein polyubiquitination"/>
    <property type="evidence" value="ECO:0000318"/>
    <property type="project" value="GO_Central"/>
</dbReference>
<dbReference type="GO" id="GO:0061631">
    <property type="term" value="F:ubiquitin conjugating enzyme activity"/>
    <property type="evidence" value="ECO:0000318"/>
    <property type="project" value="GO_Central"/>
</dbReference>
<proteinExistence type="inferred from homology"/>